<comment type="caution">
    <text evidence="1">The sequence shown here is derived from an EMBL/GenBank/DDBJ whole genome shotgun (WGS) entry which is preliminary data.</text>
</comment>
<proteinExistence type="predicted"/>
<keyword evidence="2" id="KW-1185">Reference proteome</keyword>
<dbReference type="EMBL" id="MU151470">
    <property type="protein sequence ID" value="KAF9443475.1"/>
    <property type="molecule type" value="Genomic_DNA"/>
</dbReference>
<dbReference type="Proteomes" id="UP000807342">
    <property type="component" value="Unassembled WGS sequence"/>
</dbReference>
<sequence>MWCFTPKLHNDEPIDDQVKPQPGDLVFLLIGTVGTDADLFADEAMQVPSSGSSQTTCIRVLRRANIPGIGRPVAFIVAPGVDQENKEDHVVKNVKRYLEQSQHEDLYVDHILFFPQDPLKISPVPPKNRTHDLASLCRGTNQDDVYQKISLIIKDQTIEGRPLPVPGVWNYFIQKGTVSYFFNGTIDSAWSILRAVAPRIHA</sequence>
<reference evidence="1" key="1">
    <citation type="submission" date="2020-11" db="EMBL/GenBank/DDBJ databases">
        <authorList>
            <consortium name="DOE Joint Genome Institute"/>
            <person name="Ahrendt S."/>
            <person name="Riley R."/>
            <person name="Andreopoulos W."/>
            <person name="Labutti K."/>
            <person name="Pangilinan J."/>
            <person name="Ruiz-Duenas F.J."/>
            <person name="Barrasa J.M."/>
            <person name="Sanchez-Garcia M."/>
            <person name="Camarero S."/>
            <person name="Miyauchi S."/>
            <person name="Serrano A."/>
            <person name="Linde D."/>
            <person name="Babiker R."/>
            <person name="Drula E."/>
            <person name="Ayuso-Fernandez I."/>
            <person name="Pacheco R."/>
            <person name="Padilla G."/>
            <person name="Ferreira P."/>
            <person name="Barriuso J."/>
            <person name="Kellner H."/>
            <person name="Castanera R."/>
            <person name="Alfaro M."/>
            <person name="Ramirez L."/>
            <person name="Pisabarro A.G."/>
            <person name="Kuo A."/>
            <person name="Tritt A."/>
            <person name="Lipzen A."/>
            <person name="He G."/>
            <person name="Yan M."/>
            <person name="Ng V."/>
            <person name="Cullen D."/>
            <person name="Martin F."/>
            <person name="Rosso M.-N."/>
            <person name="Henrissat B."/>
            <person name="Hibbett D."/>
            <person name="Martinez A.T."/>
            <person name="Grigoriev I.V."/>
        </authorList>
    </citation>
    <scope>NUCLEOTIDE SEQUENCE</scope>
    <source>
        <strain evidence="1">MF-IS2</strain>
    </source>
</reference>
<accession>A0A9P5X3P0</accession>
<organism evidence="1 2">
    <name type="scientific">Macrolepiota fuliginosa MF-IS2</name>
    <dbReference type="NCBI Taxonomy" id="1400762"/>
    <lineage>
        <taxon>Eukaryota</taxon>
        <taxon>Fungi</taxon>
        <taxon>Dikarya</taxon>
        <taxon>Basidiomycota</taxon>
        <taxon>Agaricomycotina</taxon>
        <taxon>Agaricomycetes</taxon>
        <taxon>Agaricomycetidae</taxon>
        <taxon>Agaricales</taxon>
        <taxon>Agaricineae</taxon>
        <taxon>Agaricaceae</taxon>
        <taxon>Macrolepiota</taxon>
    </lineage>
</organism>
<name>A0A9P5X3P0_9AGAR</name>
<dbReference type="AlphaFoldDB" id="A0A9P5X3P0"/>
<evidence type="ECO:0000313" key="1">
    <source>
        <dbReference type="EMBL" id="KAF9443475.1"/>
    </source>
</evidence>
<protein>
    <submittedName>
        <fullName evidence="1">Uncharacterized protein</fullName>
    </submittedName>
</protein>
<evidence type="ECO:0000313" key="2">
    <source>
        <dbReference type="Proteomes" id="UP000807342"/>
    </source>
</evidence>
<gene>
    <name evidence="1" type="ORF">P691DRAFT_808936</name>
</gene>